<dbReference type="EMBL" id="JAPEVI010000001">
    <property type="protein sequence ID" value="MCX2720903.1"/>
    <property type="molecule type" value="Genomic_DNA"/>
</dbReference>
<sequence>MLTLYHANHSTCSQKVRLCLAEKGLEWDGRLVNLATNEHLQPEYLAINPNGVVPTLVHDGRIIMDSGVICEYLDEVFPTPPLLPADPVERARVRAWIRFLDEVPTAAVRVPSFNMAFLPRFDGLDDAAFQKEQADIRPLRKHFYEKMGRKGFDDQEVDNAMERLGAAIKRMEAGLADKPWLSGASIGLADLIAAPLMDRLDDLGFAAMWQDGSPRVTGWFDRLRSRPAYATAFYPKSRLSEFLPIGPLRRQATPG</sequence>
<gene>
    <name evidence="3" type="ORF">ON753_00545</name>
</gene>
<protein>
    <submittedName>
        <fullName evidence="3">Glutathione S-transferase family protein</fullName>
    </submittedName>
</protein>
<dbReference type="CDD" id="cd00299">
    <property type="entry name" value="GST_C_family"/>
    <property type="match status" value="1"/>
</dbReference>
<feature type="domain" description="GST N-terminal" evidence="1">
    <location>
        <begin position="1"/>
        <end position="81"/>
    </location>
</feature>
<dbReference type="RefSeq" id="WP_265960600.1">
    <property type="nucleotide sequence ID" value="NZ_JAPEVI010000001.1"/>
</dbReference>
<evidence type="ECO:0000313" key="4">
    <source>
        <dbReference type="Proteomes" id="UP001300261"/>
    </source>
</evidence>
<dbReference type="InterPro" id="IPR004045">
    <property type="entry name" value="Glutathione_S-Trfase_N"/>
</dbReference>
<dbReference type="PANTHER" id="PTHR43968:SF6">
    <property type="entry name" value="GLUTATHIONE S-TRANSFERASE OMEGA"/>
    <property type="match status" value="1"/>
</dbReference>
<dbReference type="Proteomes" id="UP001300261">
    <property type="component" value="Unassembled WGS sequence"/>
</dbReference>
<dbReference type="SFLD" id="SFLDG00358">
    <property type="entry name" value="Main_(cytGST)"/>
    <property type="match status" value="1"/>
</dbReference>
<dbReference type="InterPro" id="IPR010987">
    <property type="entry name" value="Glutathione-S-Trfase_C-like"/>
</dbReference>
<dbReference type="Pfam" id="PF13409">
    <property type="entry name" value="GST_N_2"/>
    <property type="match status" value="1"/>
</dbReference>
<dbReference type="SUPFAM" id="SSF47616">
    <property type="entry name" value="GST C-terminal domain-like"/>
    <property type="match status" value="1"/>
</dbReference>
<evidence type="ECO:0000259" key="1">
    <source>
        <dbReference type="PROSITE" id="PS50404"/>
    </source>
</evidence>
<dbReference type="SUPFAM" id="SSF52833">
    <property type="entry name" value="Thioredoxin-like"/>
    <property type="match status" value="1"/>
</dbReference>
<name>A0ABT3QVF8_9HYPH</name>
<accession>A0ABT3QVF8</accession>
<dbReference type="CDD" id="cd00570">
    <property type="entry name" value="GST_N_family"/>
    <property type="match status" value="1"/>
</dbReference>
<reference evidence="3 4" key="1">
    <citation type="journal article" date="2016" name="Int. J. Syst. Evol. Microbiol.">
        <title>Labrenzia salina sp. nov., isolated from the rhizosphere of the halophyte Arthrocnemum macrostachyum.</title>
        <authorList>
            <person name="Camacho M."/>
            <person name="Redondo-Gomez S."/>
            <person name="Rodriguez-Llorente I."/>
            <person name="Rohde M."/>
            <person name="Sproer C."/>
            <person name="Schumann P."/>
            <person name="Klenk H.P."/>
            <person name="Montero-Calasanz M.D.C."/>
        </authorList>
    </citation>
    <scope>NUCLEOTIDE SEQUENCE [LARGE SCALE GENOMIC DNA]</scope>
    <source>
        <strain evidence="3 4">DSM 29163</strain>
    </source>
</reference>
<dbReference type="PROSITE" id="PS50404">
    <property type="entry name" value="GST_NTER"/>
    <property type="match status" value="1"/>
</dbReference>
<dbReference type="InterPro" id="IPR004046">
    <property type="entry name" value="GST_C"/>
</dbReference>
<dbReference type="Pfam" id="PF00043">
    <property type="entry name" value="GST_C"/>
    <property type="match status" value="1"/>
</dbReference>
<dbReference type="PROSITE" id="PS50405">
    <property type="entry name" value="GST_CTER"/>
    <property type="match status" value="1"/>
</dbReference>
<evidence type="ECO:0000313" key="3">
    <source>
        <dbReference type="EMBL" id="MCX2720903.1"/>
    </source>
</evidence>
<dbReference type="InterPro" id="IPR040079">
    <property type="entry name" value="Glutathione_S-Trfase"/>
</dbReference>
<comment type="caution">
    <text evidence="3">The sequence shown here is derived from an EMBL/GenBank/DDBJ whole genome shotgun (WGS) entry which is preliminary data.</text>
</comment>
<proteinExistence type="predicted"/>
<dbReference type="InterPro" id="IPR036282">
    <property type="entry name" value="Glutathione-S-Trfase_C_sf"/>
</dbReference>
<dbReference type="SFLD" id="SFLDS00019">
    <property type="entry name" value="Glutathione_Transferase_(cytos"/>
    <property type="match status" value="1"/>
</dbReference>
<evidence type="ECO:0000259" key="2">
    <source>
        <dbReference type="PROSITE" id="PS50405"/>
    </source>
</evidence>
<dbReference type="Gene3D" id="3.40.30.10">
    <property type="entry name" value="Glutaredoxin"/>
    <property type="match status" value="1"/>
</dbReference>
<feature type="domain" description="GST C-terminal" evidence="2">
    <location>
        <begin position="86"/>
        <end position="248"/>
    </location>
</feature>
<organism evidence="3 4">
    <name type="scientific">Roseibium salinum</name>
    <dbReference type="NCBI Taxonomy" id="1604349"/>
    <lineage>
        <taxon>Bacteria</taxon>
        <taxon>Pseudomonadati</taxon>
        <taxon>Pseudomonadota</taxon>
        <taxon>Alphaproteobacteria</taxon>
        <taxon>Hyphomicrobiales</taxon>
        <taxon>Stappiaceae</taxon>
        <taxon>Roseibium</taxon>
    </lineage>
</organism>
<keyword evidence="4" id="KW-1185">Reference proteome</keyword>
<dbReference type="InterPro" id="IPR050983">
    <property type="entry name" value="GST_Omega/HSP26"/>
</dbReference>
<dbReference type="PANTHER" id="PTHR43968">
    <property type="match status" value="1"/>
</dbReference>
<dbReference type="Gene3D" id="1.20.1050.10">
    <property type="match status" value="1"/>
</dbReference>
<dbReference type="InterPro" id="IPR036249">
    <property type="entry name" value="Thioredoxin-like_sf"/>
</dbReference>